<sequence>MAEPRQYNPTLLKLDLTSLDLKKYLTSKVDDLLKQCEVTKTVETIKKDSVKQVLQDVALRVNKTKPNSLDQRCKSPAKYVEKGFLKDAKSPVKENLKEPNLQQRYHNAQYELFNQVSDILFPGILNNYQQKKDTEGLWFLYDKKGTTSLTTVEFVNFIDKITIRYTELELKKQGLQRTVDDIDQEKQNLQTIDGIDQEKQDLQTVEGIGQKEQNLQTVDCIDQEKQDLQTVEGIYRQKVQDLQTVEAIDQKEQDLQTVADCCQEIVMGRYLADLNVKTDFMDDEETARWRNHVSIIISFSALLVILEMLKLRLRPKSKTKKPINQNSLNIRQSYRWIEQVTSGSAGGSWKELAVPRAVPLV</sequence>
<protein>
    <submittedName>
        <fullName evidence="2">Uncharacterized protein</fullName>
    </submittedName>
</protein>
<proteinExistence type="predicted"/>
<comment type="caution">
    <text evidence="2">The sequence shown here is derived from an EMBL/GenBank/DDBJ whole genome shotgun (WGS) entry which is preliminary data.</text>
</comment>
<feature type="coiled-coil region" evidence="1">
    <location>
        <begin position="158"/>
        <end position="192"/>
    </location>
</feature>
<dbReference type="Proteomes" id="UP001163046">
    <property type="component" value="Unassembled WGS sequence"/>
</dbReference>
<name>A0A9W9ZPZ6_9CNID</name>
<gene>
    <name evidence="2" type="ORF">OS493_013697</name>
</gene>
<evidence type="ECO:0000313" key="3">
    <source>
        <dbReference type="Proteomes" id="UP001163046"/>
    </source>
</evidence>
<keyword evidence="3" id="KW-1185">Reference proteome</keyword>
<accession>A0A9W9ZPZ6</accession>
<keyword evidence="1" id="KW-0175">Coiled coil</keyword>
<dbReference type="EMBL" id="MU825879">
    <property type="protein sequence ID" value="KAJ7385671.1"/>
    <property type="molecule type" value="Genomic_DNA"/>
</dbReference>
<evidence type="ECO:0000256" key="1">
    <source>
        <dbReference type="SAM" id="Coils"/>
    </source>
</evidence>
<reference evidence="2" key="1">
    <citation type="submission" date="2023-01" db="EMBL/GenBank/DDBJ databases">
        <title>Genome assembly of the deep-sea coral Lophelia pertusa.</title>
        <authorList>
            <person name="Herrera S."/>
            <person name="Cordes E."/>
        </authorList>
    </citation>
    <scope>NUCLEOTIDE SEQUENCE</scope>
    <source>
        <strain evidence="2">USNM1676648</strain>
        <tissue evidence="2">Polyp</tissue>
    </source>
</reference>
<organism evidence="2 3">
    <name type="scientific">Desmophyllum pertusum</name>
    <dbReference type="NCBI Taxonomy" id="174260"/>
    <lineage>
        <taxon>Eukaryota</taxon>
        <taxon>Metazoa</taxon>
        <taxon>Cnidaria</taxon>
        <taxon>Anthozoa</taxon>
        <taxon>Hexacorallia</taxon>
        <taxon>Scleractinia</taxon>
        <taxon>Caryophylliina</taxon>
        <taxon>Caryophylliidae</taxon>
        <taxon>Desmophyllum</taxon>
    </lineage>
</organism>
<dbReference type="AlphaFoldDB" id="A0A9W9ZPZ6"/>
<evidence type="ECO:0000313" key="2">
    <source>
        <dbReference type="EMBL" id="KAJ7385671.1"/>
    </source>
</evidence>